<reference evidence="1 2" key="1">
    <citation type="submission" date="2017-07" db="EMBL/GenBank/DDBJ databases">
        <title>Recovery of genomes from metagenomes via a dereplication, aggregation, and scoring strategy.</title>
        <authorList>
            <person name="Sieber C.M."/>
            <person name="Probst A.J."/>
            <person name="Sharrar A."/>
            <person name="Thomas B.C."/>
            <person name="Hess M."/>
            <person name="Tringe S.G."/>
            <person name="Banfield J.F."/>
        </authorList>
    </citation>
    <scope>NUCLEOTIDE SEQUENCE [LARGE SCALE GENOMIC DNA]</scope>
    <source>
        <strain evidence="1">JGI_Cruoil_03_44_89</strain>
    </source>
</reference>
<dbReference type="Gene3D" id="2.60.120.260">
    <property type="entry name" value="Galactose-binding domain-like"/>
    <property type="match status" value="1"/>
</dbReference>
<accession>A0A235BZ07</accession>
<evidence type="ECO:0000313" key="1">
    <source>
        <dbReference type="EMBL" id="OYD17593.1"/>
    </source>
</evidence>
<dbReference type="EMBL" id="NOZQ01000003">
    <property type="protein sequence ID" value="OYD17593.1"/>
    <property type="molecule type" value="Genomic_DNA"/>
</dbReference>
<gene>
    <name evidence="1" type="ORF">CH333_00250</name>
</gene>
<proteinExistence type="predicted"/>
<name>A0A235BZ07_UNCW3</name>
<comment type="caution">
    <text evidence="1">The sequence shown here is derived from an EMBL/GenBank/DDBJ whole genome shotgun (WGS) entry which is preliminary data.</text>
</comment>
<organism evidence="1 2">
    <name type="scientific">candidate division WOR-3 bacterium JGI_Cruoil_03_44_89</name>
    <dbReference type="NCBI Taxonomy" id="1973748"/>
    <lineage>
        <taxon>Bacteria</taxon>
        <taxon>Bacteria division WOR-3</taxon>
    </lineage>
</organism>
<evidence type="ECO:0000313" key="2">
    <source>
        <dbReference type="Proteomes" id="UP000215215"/>
    </source>
</evidence>
<sequence>MFEFMGMQFFLLLFAISFVSECQGIAPFVKDANGIIEISCDYYSVVITPAGDMEVYSTEGDLLIRGFPEFVANYRGWEIQSGNPQEIHIDMLGNKVTLSYAEHLQDVEINFAYTLRKESPYLRLQSKIVYGNIIYPLYEYLAFHLMGSEGKVMTRDERLNNIQGGKTYVTDSWTPKVVLLGEGPKSVSFIGCDNTQSMEVIPDSQDTEVRLVFDDIVNHPHFYFPFYGDYNTKVDLSKTTRVVGDTATYYAVLSIGRKGKIVAKFRQPYGYDATLVFTEHTDCSDIATTNAIAYGTSDTLSGFYGKGGILGDRLTYTKSVWLESSSAYNGTDGLDNPTYMVLCDRLYNDGVEIMPHTITNETDSREVIEEGFSYLQQYNSRNWIDHRGASNLEDLAHFGWNRLNKYYIVDIMEKYDYKYAWAYIDLNEMQYLPPRPNVSWYTGEDGNLLIPAKTECHQPILFYNNNIDDNTGDEKRIYFWTTVSCYTHGDLEKYYTPEKLDKLIDERGVHVSHHYFALQKTRPIAPHYLIRIDTVGVGFADGLQLEYGDSASSFDTTINLLINPSFETGDLSGYFESHGGYTTIVNSYPKLGNYCAMFTATGNNYQINSSFLNFDRERHLIFSVFLRGFIGSIGIQYYDDDGNYLDGDYLYIGTNLGGEWQRKIVSGREPLDYPPLTTNVSVRIVTHGNYTEGWEIDSVFNGYLSDISSRQTEGELWVPTLSQFADYLISTSSVEIVPQDDGLYKIYTKEASNGFSFITKDEAIKDIYIDGIPISDYKISDDDRIFWFDPSPDSSHNLYFATNEEHPNTYLLESPPDEVHPSKEIKFIWTGTDNNDIDLKFSYSLDGESPFPFSNATEISYQNLLPGLHCFRVKARDLDGNIDRTPSQKYFFVISEEDSIPPVNISGKPFPNPFNISKEKRVFIYAPNACTSVYDLSGRRVGVFKGGDALQSWDGRGFDGTLLPCGCYFCIVRTESIIDRFKIVLIK</sequence>
<protein>
    <submittedName>
        <fullName evidence="1">Uncharacterized protein</fullName>
    </submittedName>
</protein>
<dbReference type="AlphaFoldDB" id="A0A235BZ07"/>
<dbReference type="Proteomes" id="UP000215215">
    <property type="component" value="Unassembled WGS sequence"/>
</dbReference>